<accession>A0A9C9EQ45</accession>
<evidence type="ECO:0000256" key="1">
    <source>
        <dbReference type="SAM" id="Coils"/>
    </source>
</evidence>
<dbReference type="InterPro" id="IPR033913">
    <property type="entry name" value="MTH1175_dom"/>
</dbReference>
<dbReference type="InterPro" id="IPR003731">
    <property type="entry name" value="Di-Nase_FeMo-co_biosynth"/>
</dbReference>
<name>A0A9C9EQ45_UNCW3</name>
<evidence type="ECO:0000313" key="4">
    <source>
        <dbReference type="Proteomes" id="UP000885826"/>
    </source>
</evidence>
<evidence type="ECO:0000313" key="3">
    <source>
        <dbReference type="EMBL" id="HEC79461.1"/>
    </source>
</evidence>
<protein>
    <submittedName>
        <fullName evidence="3">Dinitrogenase iron-molybdenum cofactor biosynthesis protein</fullName>
    </submittedName>
</protein>
<organism evidence="3 4">
    <name type="scientific">candidate division WOR-3 bacterium</name>
    <dbReference type="NCBI Taxonomy" id="2052148"/>
    <lineage>
        <taxon>Bacteria</taxon>
        <taxon>Bacteria division WOR-3</taxon>
    </lineage>
</organism>
<dbReference type="Pfam" id="PF17253">
    <property type="entry name" value="DUF5320"/>
    <property type="match status" value="1"/>
</dbReference>
<dbReference type="InterPro" id="IPR035205">
    <property type="entry name" value="DUF5320"/>
</dbReference>
<dbReference type="PANTHER" id="PTHR42983">
    <property type="entry name" value="DINITROGENASE IRON-MOLYBDENUM COFACTOR PROTEIN-RELATED"/>
    <property type="match status" value="1"/>
</dbReference>
<dbReference type="CDD" id="cd00851">
    <property type="entry name" value="MTH1175"/>
    <property type="match status" value="1"/>
</dbReference>
<dbReference type="AlphaFoldDB" id="A0A9C9EQ45"/>
<dbReference type="EMBL" id="DRIG01000102">
    <property type="protein sequence ID" value="HEC79461.1"/>
    <property type="molecule type" value="Genomic_DNA"/>
</dbReference>
<dbReference type="SUPFAM" id="SSF53146">
    <property type="entry name" value="Nitrogenase accessory factor-like"/>
    <property type="match status" value="1"/>
</dbReference>
<dbReference type="Proteomes" id="UP000885826">
    <property type="component" value="Unassembled WGS sequence"/>
</dbReference>
<keyword evidence="1" id="KW-0175">Coiled coil</keyword>
<gene>
    <name evidence="3" type="ORF">ENI34_10050</name>
</gene>
<reference evidence="3" key="1">
    <citation type="journal article" date="2020" name="mSystems">
        <title>Genome- and Community-Level Interaction Insights into Carbon Utilization and Element Cycling Functions of Hydrothermarchaeota in Hydrothermal Sediment.</title>
        <authorList>
            <person name="Zhou Z."/>
            <person name="Liu Y."/>
            <person name="Xu W."/>
            <person name="Pan J."/>
            <person name="Luo Z.H."/>
            <person name="Li M."/>
        </authorList>
    </citation>
    <scope>NUCLEOTIDE SEQUENCE</scope>
    <source>
        <strain evidence="3">HyVt-388</strain>
    </source>
</reference>
<dbReference type="PANTHER" id="PTHR42983:SF1">
    <property type="entry name" value="IRON-MOLYBDENUM PROTEIN"/>
    <property type="match status" value="1"/>
</dbReference>
<dbReference type="InterPro" id="IPR036105">
    <property type="entry name" value="DiNase_FeMo-co_biosyn_sf"/>
</dbReference>
<proteinExistence type="predicted"/>
<dbReference type="Gene3D" id="3.30.420.130">
    <property type="entry name" value="Dinitrogenase iron-molybdenum cofactor biosynthesis domain"/>
    <property type="match status" value="1"/>
</dbReference>
<feature type="domain" description="Dinitrogenase iron-molybdenum cofactor biosynthesis" evidence="2">
    <location>
        <begin position="13"/>
        <end position="102"/>
    </location>
</feature>
<comment type="caution">
    <text evidence="3">The sequence shown here is derived from an EMBL/GenBank/DDBJ whole genome shotgun (WGS) entry which is preliminary data.</text>
</comment>
<evidence type="ECO:0000259" key="2">
    <source>
        <dbReference type="Pfam" id="PF02579"/>
    </source>
</evidence>
<sequence>MKIAVSSTGQDLKSQVDPRFGRAPFFIVLDPDTMESEVLENPNVAAMGGAGIQTAQLIANKGIELVLTGSCGPNAFQTLQAAGVKVITGVLGTVEEAVKKYKAGQLKPTTGPNVASHYGMPPGPGFGFGMGGMGRGMGRRMAMLYNAPMQAPPPFAQMPPQQELQVLKQQEEFLKQQLEAVNRRIKELEKKK</sequence>
<feature type="coiled-coil region" evidence="1">
    <location>
        <begin position="164"/>
        <end position="191"/>
    </location>
</feature>
<dbReference type="Pfam" id="PF02579">
    <property type="entry name" value="Nitro_FeMo-Co"/>
    <property type="match status" value="1"/>
</dbReference>